<comment type="catalytic activity">
    <reaction evidence="4">
        <text>holo-[ACP] + malonyl-CoA = malonyl-[ACP] + CoA</text>
        <dbReference type="Rhea" id="RHEA:41792"/>
        <dbReference type="Rhea" id="RHEA-COMP:9623"/>
        <dbReference type="Rhea" id="RHEA-COMP:9685"/>
        <dbReference type="ChEBI" id="CHEBI:57287"/>
        <dbReference type="ChEBI" id="CHEBI:57384"/>
        <dbReference type="ChEBI" id="CHEBI:64479"/>
        <dbReference type="ChEBI" id="CHEBI:78449"/>
        <dbReference type="EC" id="2.3.1.39"/>
    </reaction>
</comment>
<reference evidence="6" key="1">
    <citation type="submission" date="2024-05" db="EMBL/GenBank/DDBJ databases">
        <title>Planctomycetes of the genus Singulisphaera possess chitinolytic capabilities.</title>
        <authorList>
            <person name="Ivanova A."/>
        </authorList>
    </citation>
    <scope>NUCLEOTIDE SEQUENCE</scope>
    <source>
        <strain evidence="6">Ch08T</strain>
    </source>
</reference>
<keyword evidence="2" id="KW-0808">Transferase</keyword>
<evidence type="ECO:0000256" key="2">
    <source>
        <dbReference type="ARBA" id="ARBA00022679"/>
    </source>
</evidence>
<evidence type="ECO:0000256" key="3">
    <source>
        <dbReference type="ARBA" id="ARBA00023315"/>
    </source>
</evidence>
<dbReference type="EC" id="2.3.1.39" evidence="1"/>
<evidence type="ECO:0000313" key="6">
    <source>
        <dbReference type="EMBL" id="XBH02234.1"/>
    </source>
</evidence>
<dbReference type="GO" id="GO:0004314">
    <property type="term" value="F:[acyl-carrier-protein] S-malonyltransferase activity"/>
    <property type="evidence" value="ECO:0007669"/>
    <property type="project" value="UniProtKB-EC"/>
</dbReference>
<organism evidence="6">
    <name type="scientific">Singulisphaera sp. Ch08</name>
    <dbReference type="NCBI Taxonomy" id="3120278"/>
    <lineage>
        <taxon>Bacteria</taxon>
        <taxon>Pseudomonadati</taxon>
        <taxon>Planctomycetota</taxon>
        <taxon>Planctomycetia</taxon>
        <taxon>Isosphaerales</taxon>
        <taxon>Isosphaeraceae</taxon>
        <taxon>Singulisphaera</taxon>
    </lineage>
</organism>
<dbReference type="InterPro" id="IPR016035">
    <property type="entry name" value="Acyl_Trfase/lysoPLipase"/>
</dbReference>
<proteinExistence type="predicted"/>
<dbReference type="Gene3D" id="3.30.70.250">
    <property type="entry name" value="Malonyl-CoA ACP transacylase, ACP-binding"/>
    <property type="match status" value="1"/>
</dbReference>
<name>A0AAU7CAH6_9BACT</name>
<evidence type="ECO:0000256" key="5">
    <source>
        <dbReference type="SAM" id="MobiDB-lite"/>
    </source>
</evidence>
<dbReference type="PANTHER" id="PTHR42681">
    <property type="entry name" value="MALONYL-COA-ACYL CARRIER PROTEIN TRANSACYLASE, MITOCHONDRIAL"/>
    <property type="match status" value="1"/>
</dbReference>
<dbReference type="InterPro" id="IPR050858">
    <property type="entry name" value="Mal-CoA-ACP_Trans/PKS_FabD"/>
</dbReference>
<dbReference type="Gene3D" id="3.40.366.10">
    <property type="entry name" value="Malonyl-Coenzyme A Acyl Carrier Protein, domain 2"/>
    <property type="match status" value="1"/>
</dbReference>
<sequence length="420" mass="46583">MVTNADLTRHIETTALAFRGYDVANLGRSRELLEHGVYGSIVRTTLDRVSEICSEVLHSHVDLAAYIQAGEKTSLATFPHDIATIVGMELAQLSLLEEVFEVPICRSRMTFGYSIGELSALIFGGSYTLENLLPVPLEMAHDCASLAADTTLGVLFTRGATLRTEDVERLCRAVSGEGKGLIGPSAYLSPNTALLLGQGETLNRVERLMGDFIPDKVMLRRNPNQWPPLHSPLVWQRHIPNRTAMMLYQFEGNLTPPSPPVLSMVTGEASHNVVDSRDVLIRWTDHPQRLWDVIDETLSSGVEFVIHVGPTPSLIAATFARLENNVIRQMGYGNKYLHILGRGLASELNRHAWLTRLLPSKAALLRTPYMSHIILEDWLLEQPLPEATIVVIPREVGEATEEMQEISVHNREQTTESTSG</sequence>
<keyword evidence="3" id="KW-0012">Acyltransferase</keyword>
<dbReference type="GO" id="GO:0006633">
    <property type="term" value="P:fatty acid biosynthetic process"/>
    <property type="evidence" value="ECO:0007669"/>
    <property type="project" value="TreeGrafter"/>
</dbReference>
<feature type="region of interest" description="Disordered" evidence="5">
    <location>
        <begin position="401"/>
        <end position="420"/>
    </location>
</feature>
<accession>A0AAU7CAH6</accession>
<dbReference type="RefSeq" id="WP_406694976.1">
    <property type="nucleotide sequence ID" value="NZ_CP155447.1"/>
</dbReference>
<gene>
    <name evidence="6" type="ORF">V5E97_28430</name>
</gene>
<evidence type="ECO:0000256" key="4">
    <source>
        <dbReference type="ARBA" id="ARBA00048462"/>
    </source>
</evidence>
<dbReference type="EMBL" id="CP155447">
    <property type="protein sequence ID" value="XBH02234.1"/>
    <property type="molecule type" value="Genomic_DNA"/>
</dbReference>
<dbReference type="PANTHER" id="PTHR42681:SF1">
    <property type="entry name" value="MALONYL-COA-ACYL CARRIER PROTEIN TRANSACYLASE, MITOCHONDRIAL"/>
    <property type="match status" value="1"/>
</dbReference>
<protein>
    <recommendedName>
        <fullName evidence="1">[acyl-carrier-protein] S-malonyltransferase</fullName>
        <ecNumber evidence="1">2.3.1.39</ecNumber>
    </recommendedName>
</protein>
<evidence type="ECO:0000256" key="1">
    <source>
        <dbReference type="ARBA" id="ARBA00013258"/>
    </source>
</evidence>
<dbReference type="AlphaFoldDB" id="A0AAU7CAH6"/>
<dbReference type="InterPro" id="IPR001227">
    <property type="entry name" value="Ac_transferase_dom_sf"/>
</dbReference>
<dbReference type="SUPFAM" id="SSF52151">
    <property type="entry name" value="FabD/lysophospholipase-like"/>
    <property type="match status" value="1"/>
</dbReference>